<reference evidence="1 2" key="1">
    <citation type="submission" date="2018-06" db="EMBL/GenBank/DDBJ databases">
        <authorList>
            <consortium name="Pathogen Informatics"/>
            <person name="Doyle S."/>
        </authorList>
    </citation>
    <scope>NUCLEOTIDE SEQUENCE [LARGE SCALE GENOMIC DNA]</scope>
    <source>
        <strain evidence="1 2">NCTC12714</strain>
    </source>
</reference>
<dbReference type="AlphaFoldDB" id="A0A377PTP1"/>
<keyword evidence="1" id="KW-0808">Transferase</keyword>
<sequence length="242" mass="28030">MKVIDTRSMNSPSKKLLQKKACMYLSQAKFKEAFALFEQAFWLDTSDLDSRIGLYLSDVGLDFGSEAMGIYEFYQSSLAYEPRSNRRRVQKMILQLISAFDNKTHHLSQTMQDSKKAMMESYDAINYSDIKEALNTKDFKEVYSSLCFNTKIIFTHKGDFYEFLSLLIENDYLDISLSYIDSLPRYDMDIIPIIEQASKKINGRLSKKIKKNSNTDNFADGNANKNNINNYIIDANSKKKYE</sequence>
<proteinExistence type="predicted"/>
<evidence type="ECO:0000313" key="1">
    <source>
        <dbReference type="EMBL" id="STQ85890.1"/>
    </source>
</evidence>
<keyword evidence="2" id="KW-1185">Reference proteome</keyword>
<name>A0A377PTP1_9HELI</name>
<accession>A0A377PTP1</accession>
<organism evidence="1 2">
    <name type="scientific">Helicobacter muridarum</name>
    <dbReference type="NCBI Taxonomy" id="216"/>
    <lineage>
        <taxon>Bacteria</taxon>
        <taxon>Pseudomonadati</taxon>
        <taxon>Campylobacterota</taxon>
        <taxon>Epsilonproteobacteria</taxon>
        <taxon>Campylobacterales</taxon>
        <taxon>Helicobacteraceae</taxon>
        <taxon>Helicobacter</taxon>
    </lineage>
</organism>
<dbReference type="EMBL" id="UGJE01000002">
    <property type="protein sequence ID" value="STQ85890.1"/>
    <property type="molecule type" value="Genomic_DNA"/>
</dbReference>
<keyword evidence="1" id="KW-0418">Kinase</keyword>
<protein>
    <submittedName>
        <fullName evidence="1">Two-component sensor kinase CzcS</fullName>
    </submittedName>
</protein>
<dbReference type="GO" id="GO:0016301">
    <property type="term" value="F:kinase activity"/>
    <property type="evidence" value="ECO:0007669"/>
    <property type="project" value="UniProtKB-KW"/>
</dbReference>
<evidence type="ECO:0000313" key="2">
    <source>
        <dbReference type="Proteomes" id="UP000255139"/>
    </source>
</evidence>
<dbReference type="Proteomes" id="UP000255139">
    <property type="component" value="Unassembled WGS sequence"/>
</dbReference>
<dbReference type="RefSeq" id="WP_174887588.1">
    <property type="nucleotide sequence ID" value="NZ_FZML01000005.1"/>
</dbReference>
<gene>
    <name evidence="1" type="ORF">NCTC12714_00679</name>
</gene>